<evidence type="ECO:0000256" key="6">
    <source>
        <dbReference type="ARBA" id="ARBA00022833"/>
    </source>
</evidence>
<feature type="binding site" evidence="8">
    <location>
        <position position="51"/>
    </location>
    <ligand>
        <name>Zn(2+)</name>
        <dbReference type="ChEBI" id="CHEBI:29105"/>
        <note>catalytic</note>
    </ligand>
</feature>
<name>A0A9D1PIJ6_9FIRM</name>
<proteinExistence type="inferred from homology"/>
<dbReference type="PROSITE" id="PS51747">
    <property type="entry name" value="CYT_DCMP_DEAMINASES_2"/>
    <property type="match status" value="1"/>
</dbReference>
<evidence type="ECO:0000313" key="10">
    <source>
        <dbReference type="EMBL" id="HIV62300.1"/>
    </source>
</evidence>
<comment type="subunit">
    <text evidence="2 8">Homodimer.</text>
</comment>
<comment type="function">
    <text evidence="8">Catalyzes the deamination of adenosine to inosine at the wobble position 34 of tRNA(Arg2).</text>
</comment>
<protein>
    <recommendedName>
        <fullName evidence="8">tRNA-specific adenosine deaminase</fullName>
        <ecNumber evidence="8">3.5.4.33</ecNumber>
    </recommendedName>
</protein>
<evidence type="ECO:0000256" key="1">
    <source>
        <dbReference type="ARBA" id="ARBA00010669"/>
    </source>
</evidence>
<feature type="binding site" evidence="8">
    <location>
        <position position="84"/>
    </location>
    <ligand>
        <name>Zn(2+)</name>
        <dbReference type="ChEBI" id="CHEBI:29105"/>
        <note>catalytic</note>
    </ligand>
</feature>
<keyword evidence="3 8" id="KW-0819">tRNA processing</keyword>
<dbReference type="SUPFAM" id="SSF53927">
    <property type="entry name" value="Cytidine deaminase-like"/>
    <property type="match status" value="1"/>
</dbReference>
<dbReference type="PANTHER" id="PTHR11079">
    <property type="entry name" value="CYTOSINE DEAMINASE FAMILY MEMBER"/>
    <property type="match status" value="1"/>
</dbReference>
<dbReference type="EC" id="3.5.4.33" evidence="8"/>
<dbReference type="FunFam" id="3.40.140.10:FF:000005">
    <property type="entry name" value="tRNA-specific adenosine deaminase"/>
    <property type="match status" value="1"/>
</dbReference>
<dbReference type="InterPro" id="IPR016192">
    <property type="entry name" value="APOBEC/CMP_deaminase_Zn-bd"/>
</dbReference>
<dbReference type="CDD" id="cd01285">
    <property type="entry name" value="nucleoside_deaminase"/>
    <property type="match status" value="1"/>
</dbReference>
<dbReference type="HAMAP" id="MF_00972">
    <property type="entry name" value="tRNA_aden_deaminase"/>
    <property type="match status" value="1"/>
</dbReference>
<sequence length="160" mass="18089">MDKKYMKAALKLAQKAADEGEVPVGAVVVCEGKIVGRGRNRRETKKNAIHHAEIEAIEKACKKLGGWRLHKCDLYVTLEPCPMCTGAIINARIKTLYYGAKDEKAGSCGTLVNLFDLPYNHKPEVISGVMEEECADILKKFFKDLRERKKIERKKRRAEQ</sequence>
<dbReference type="Pfam" id="PF14437">
    <property type="entry name" value="MafB19-deam"/>
    <property type="match status" value="1"/>
</dbReference>
<keyword evidence="4 8" id="KW-0479">Metal-binding</keyword>
<evidence type="ECO:0000256" key="2">
    <source>
        <dbReference type="ARBA" id="ARBA00011738"/>
    </source>
</evidence>
<feature type="binding site" evidence="8">
    <location>
        <position position="81"/>
    </location>
    <ligand>
        <name>Zn(2+)</name>
        <dbReference type="ChEBI" id="CHEBI:29105"/>
        <note>catalytic</note>
    </ligand>
</feature>
<evidence type="ECO:0000256" key="4">
    <source>
        <dbReference type="ARBA" id="ARBA00022723"/>
    </source>
</evidence>
<comment type="similarity">
    <text evidence="1">Belongs to the cytidine and deoxycytidylate deaminase family. ADAT2 subfamily.</text>
</comment>
<evidence type="ECO:0000256" key="5">
    <source>
        <dbReference type="ARBA" id="ARBA00022801"/>
    </source>
</evidence>
<evidence type="ECO:0000256" key="8">
    <source>
        <dbReference type="HAMAP-Rule" id="MF_00972"/>
    </source>
</evidence>
<evidence type="ECO:0000259" key="9">
    <source>
        <dbReference type="PROSITE" id="PS51747"/>
    </source>
</evidence>
<dbReference type="GO" id="GO:0052717">
    <property type="term" value="F:tRNA-specific adenosine-34 deaminase activity"/>
    <property type="evidence" value="ECO:0007669"/>
    <property type="project" value="UniProtKB-UniRule"/>
</dbReference>
<comment type="caution">
    <text evidence="10">The sequence shown here is derived from an EMBL/GenBank/DDBJ whole genome shotgun (WGS) entry which is preliminary data.</text>
</comment>
<feature type="active site" description="Proton donor" evidence="8">
    <location>
        <position position="53"/>
    </location>
</feature>
<reference evidence="10" key="1">
    <citation type="journal article" date="2021" name="PeerJ">
        <title>Extensive microbial diversity within the chicken gut microbiome revealed by metagenomics and culture.</title>
        <authorList>
            <person name="Gilroy R."/>
            <person name="Ravi A."/>
            <person name="Getino M."/>
            <person name="Pursley I."/>
            <person name="Horton D.L."/>
            <person name="Alikhan N.F."/>
            <person name="Baker D."/>
            <person name="Gharbi K."/>
            <person name="Hall N."/>
            <person name="Watson M."/>
            <person name="Adriaenssens E.M."/>
            <person name="Foster-Nyarko E."/>
            <person name="Jarju S."/>
            <person name="Secka A."/>
            <person name="Antonio M."/>
            <person name="Oren A."/>
            <person name="Chaudhuri R.R."/>
            <person name="La Ragione R."/>
            <person name="Hildebrand F."/>
            <person name="Pallen M.J."/>
        </authorList>
    </citation>
    <scope>NUCLEOTIDE SEQUENCE</scope>
    <source>
        <strain evidence="10">CHK193-4272</strain>
    </source>
</reference>
<gene>
    <name evidence="8 10" type="primary">tadA</name>
    <name evidence="10" type="ORF">H9746_05625</name>
</gene>
<dbReference type="PROSITE" id="PS00903">
    <property type="entry name" value="CYT_DCMP_DEAMINASES_1"/>
    <property type="match status" value="1"/>
</dbReference>
<organism evidence="10 11">
    <name type="scientific">Candidatus Butyricicoccus avistercoris</name>
    <dbReference type="NCBI Taxonomy" id="2838518"/>
    <lineage>
        <taxon>Bacteria</taxon>
        <taxon>Bacillati</taxon>
        <taxon>Bacillota</taxon>
        <taxon>Clostridia</taxon>
        <taxon>Eubacteriales</taxon>
        <taxon>Butyricicoccaceae</taxon>
        <taxon>Butyricicoccus</taxon>
    </lineage>
</organism>
<evidence type="ECO:0000256" key="3">
    <source>
        <dbReference type="ARBA" id="ARBA00022694"/>
    </source>
</evidence>
<dbReference type="PANTHER" id="PTHR11079:SF202">
    <property type="entry name" value="TRNA-SPECIFIC ADENOSINE DEAMINASE"/>
    <property type="match status" value="1"/>
</dbReference>
<dbReference type="Proteomes" id="UP000886808">
    <property type="component" value="Unassembled WGS sequence"/>
</dbReference>
<dbReference type="InterPro" id="IPR058535">
    <property type="entry name" value="MafB19-deam"/>
</dbReference>
<dbReference type="InterPro" id="IPR016193">
    <property type="entry name" value="Cytidine_deaminase-like"/>
</dbReference>
<evidence type="ECO:0000313" key="11">
    <source>
        <dbReference type="Proteomes" id="UP000886808"/>
    </source>
</evidence>
<feature type="domain" description="CMP/dCMP-type deaminase" evidence="9">
    <location>
        <begin position="1"/>
        <end position="110"/>
    </location>
</feature>
<comment type="catalytic activity">
    <reaction evidence="7 8">
        <text>adenosine(34) in tRNA + H2O + H(+) = inosine(34) in tRNA + NH4(+)</text>
        <dbReference type="Rhea" id="RHEA:43168"/>
        <dbReference type="Rhea" id="RHEA-COMP:10373"/>
        <dbReference type="Rhea" id="RHEA-COMP:10374"/>
        <dbReference type="ChEBI" id="CHEBI:15377"/>
        <dbReference type="ChEBI" id="CHEBI:15378"/>
        <dbReference type="ChEBI" id="CHEBI:28938"/>
        <dbReference type="ChEBI" id="CHEBI:74411"/>
        <dbReference type="ChEBI" id="CHEBI:82852"/>
        <dbReference type="EC" id="3.5.4.33"/>
    </reaction>
</comment>
<accession>A0A9D1PIJ6</accession>
<dbReference type="InterPro" id="IPR028883">
    <property type="entry name" value="tRNA_aden_deaminase"/>
</dbReference>
<reference evidence="10" key="2">
    <citation type="submission" date="2021-04" db="EMBL/GenBank/DDBJ databases">
        <authorList>
            <person name="Gilroy R."/>
        </authorList>
    </citation>
    <scope>NUCLEOTIDE SEQUENCE</scope>
    <source>
        <strain evidence="10">CHK193-4272</strain>
    </source>
</reference>
<evidence type="ECO:0000256" key="7">
    <source>
        <dbReference type="ARBA" id="ARBA00048045"/>
    </source>
</evidence>
<comment type="cofactor">
    <cofactor evidence="8">
        <name>Zn(2+)</name>
        <dbReference type="ChEBI" id="CHEBI:29105"/>
    </cofactor>
    <text evidence="8">Binds 1 zinc ion per subunit.</text>
</comment>
<dbReference type="GO" id="GO:0002100">
    <property type="term" value="P:tRNA wobble adenosine to inosine editing"/>
    <property type="evidence" value="ECO:0007669"/>
    <property type="project" value="UniProtKB-UniRule"/>
</dbReference>
<dbReference type="GO" id="GO:0008270">
    <property type="term" value="F:zinc ion binding"/>
    <property type="evidence" value="ECO:0007669"/>
    <property type="project" value="UniProtKB-UniRule"/>
</dbReference>
<keyword evidence="5 8" id="KW-0378">Hydrolase</keyword>
<dbReference type="AlphaFoldDB" id="A0A9D1PIJ6"/>
<dbReference type="EMBL" id="DXIE01000032">
    <property type="protein sequence ID" value="HIV62300.1"/>
    <property type="molecule type" value="Genomic_DNA"/>
</dbReference>
<dbReference type="NCBIfam" id="NF008113">
    <property type="entry name" value="PRK10860.1"/>
    <property type="match status" value="1"/>
</dbReference>
<keyword evidence="6 8" id="KW-0862">Zinc</keyword>
<dbReference type="InterPro" id="IPR002125">
    <property type="entry name" value="CMP_dCMP_dom"/>
</dbReference>
<dbReference type="Gene3D" id="3.40.140.10">
    <property type="entry name" value="Cytidine Deaminase, domain 2"/>
    <property type="match status" value="1"/>
</dbReference>